<dbReference type="GO" id="GO:0071949">
    <property type="term" value="F:FAD binding"/>
    <property type="evidence" value="ECO:0007669"/>
    <property type="project" value="InterPro"/>
</dbReference>
<evidence type="ECO:0000256" key="3">
    <source>
        <dbReference type="ARBA" id="ARBA00024018"/>
    </source>
</evidence>
<keyword evidence="6" id="KW-1185">Reference proteome</keyword>
<dbReference type="InterPro" id="IPR044560">
    <property type="entry name" value="MOase"/>
</dbReference>
<accession>A0AAW1HMD2</accession>
<dbReference type="Pfam" id="PF01494">
    <property type="entry name" value="FAD_binding_3"/>
    <property type="match status" value="1"/>
</dbReference>
<dbReference type="GO" id="GO:0004497">
    <property type="term" value="F:monooxygenase activity"/>
    <property type="evidence" value="ECO:0007669"/>
    <property type="project" value="UniProtKB-KW"/>
</dbReference>
<dbReference type="SUPFAM" id="SSF51905">
    <property type="entry name" value="FAD/NAD(P)-binding domain"/>
    <property type="match status" value="1"/>
</dbReference>
<dbReference type="PRINTS" id="PR00420">
    <property type="entry name" value="RNGMNOXGNASE"/>
</dbReference>
<dbReference type="Proteomes" id="UP001443914">
    <property type="component" value="Unassembled WGS sequence"/>
</dbReference>
<name>A0AAW1HMD2_SAPOF</name>
<reference evidence="5" key="1">
    <citation type="submission" date="2024-03" db="EMBL/GenBank/DDBJ databases">
        <title>WGS assembly of Saponaria officinalis var. Norfolk2.</title>
        <authorList>
            <person name="Jenkins J."/>
            <person name="Shu S."/>
            <person name="Grimwood J."/>
            <person name="Barry K."/>
            <person name="Goodstein D."/>
            <person name="Schmutz J."/>
            <person name="Leebens-Mack J."/>
            <person name="Osbourn A."/>
        </authorList>
    </citation>
    <scope>NUCLEOTIDE SEQUENCE [LARGE SCALE GENOMIC DNA]</scope>
    <source>
        <strain evidence="5">JIC</strain>
    </source>
</reference>
<dbReference type="AlphaFoldDB" id="A0AAW1HMD2"/>
<keyword evidence="2" id="KW-0503">Monooxygenase</keyword>
<evidence type="ECO:0000256" key="1">
    <source>
        <dbReference type="ARBA" id="ARBA00023002"/>
    </source>
</evidence>
<evidence type="ECO:0000313" key="6">
    <source>
        <dbReference type="Proteomes" id="UP001443914"/>
    </source>
</evidence>
<dbReference type="InterPro" id="IPR002938">
    <property type="entry name" value="FAD-bd"/>
</dbReference>
<comment type="caution">
    <text evidence="5">The sequence shown here is derived from an EMBL/GenBank/DDBJ whole genome shotgun (WGS) entry which is preliminary data.</text>
</comment>
<proteinExistence type="inferred from homology"/>
<evidence type="ECO:0000259" key="4">
    <source>
        <dbReference type="Pfam" id="PF01494"/>
    </source>
</evidence>
<dbReference type="PANTHER" id="PTHR45934:SF20">
    <property type="entry name" value="MONOOXYGENASE 2-RELATED"/>
    <property type="match status" value="1"/>
</dbReference>
<dbReference type="PANTHER" id="PTHR45934">
    <property type="entry name" value="FAD/NAD(P)-BINDING OXIDOREDUCTASE FAMILY PROTEIN"/>
    <property type="match status" value="1"/>
</dbReference>
<evidence type="ECO:0000313" key="5">
    <source>
        <dbReference type="EMBL" id="KAK9677527.1"/>
    </source>
</evidence>
<organism evidence="5 6">
    <name type="scientific">Saponaria officinalis</name>
    <name type="common">Common soapwort</name>
    <name type="synonym">Lychnis saponaria</name>
    <dbReference type="NCBI Taxonomy" id="3572"/>
    <lineage>
        <taxon>Eukaryota</taxon>
        <taxon>Viridiplantae</taxon>
        <taxon>Streptophyta</taxon>
        <taxon>Embryophyta</taxon>
        <taxon>Tracheophyta</taxon>
        <taxon>Spermatophyta</taxon>
        <taxon>Magnoliopsida</taxon>
        <taxon>eudicotyledons</taxon>
        <taxon>Gunneridae</taxon>
        <taxon>Pentapetalae</taxon>
        <taxon>Caryophyllales</taxon>
        <taxon>Caryophyllaceae</taxon>
        <taxon>Caryophylleae</taxon>
        <taxon>Saponaria</taxon>
    </lineage>
</organism>
<feature type="domain" description="FAD-binding" evidence="4">
    <location>
        <begin position="10"/>
        <end position="348"/>
    </location>
</feature>
<dbReference type="EMBL" id="JBDFQZ010000011">
    <property type="protein sequence ID" value="KAK9677527.1"/>
    <property type="molecule type" value="Genomic_DNA"/>
</dbReference>
<gene>
    <name evidence="5" type="ORF">RND81_11G149400</name>
</gene>
<keyword evidence="1" id="KW-0560">Oxidoreductase</keyword>
<comment type="similarity">
    <text evidence="3">Belongs to the 3-hydroxybenzoate 6-hydroxylase family.</text>
</comment>
<dbReference type="InterPro" id="IPR036188">
    <property type="entry name" value="FAD/NAD-bd_sf"/>
</dbReference>
<sequence>MCSVMETTEDIVIVGGGIAGLSVALALHRFGLRSLVLESHDTLRVTGAAFTTWTKAWKALDVLGVGDSLRQQHSRLSRIIAISTETGVQTAKLSYGNHEVRCVKRKVLLETLAKELPSNTIRFSSKVVSIEKSGHFKLLRLVDGSILKTKVLIGCDGVNSTVARFMGFKKPSFTNRLAIRGYVDFEENHGFDLQFMQFMGHGVRYGILPCDATTIYWFFTWSPLNEDEDMKENPSKMKQHVLNSLGKVQDNIKDIIQKTKVEDIICSPLRFRQPWELLWQDISKDNICIAGDALHPMTPDLGQGACSALEDAVVLATCLAQGFSEDENMESCLRKYAKQRKWRGIDLVSTAYFVGFVQQSSLKFVRFLRDNFLAGFLAGLLLKKADFDCGHLGNL</sequence>
<protein>
    <recommendedName>
        <fullName evidence="4">FAD-binding domain-containing protein</fullName>
    </recommendedName>
</protein>
<dbReference type="Gene3D" id="3.50.50.60">
    <property type="entry name" value="FAD/NAD(P)-binding domain"/>
    <property type="match status" value="1"/>
</dbReference>
<evidence type="ECO:0000256" key="2">
    <source>
        <dbReference type="ARBA" id="ARBA00023033"/>
    </source>
</evidence>